<dbReference type="SUPFAM" id="SSF52540">
    <property type="entry name" value="P-loop containing nucleoside triphosphate hydrolases"/>
    <property type="match status" value="1"/>
</dbReference>
<accession>A0AAN1XTK3</accession>
<keyword evidence="2" id="KW-0067">ATP-binding</keyword>
<dbReference type="PROSITE" id="PS51192">
    <property type="entry name" value="HELICASE_ATP_BIND_1"/>
    <property type="match status" value="1"/>
</dbReference>
<keyword evidence="1" id="KW-0547">Nucleotide-binding</keyword>
<dbReference type="InterPro" id="IPR027417">
    <property type="entry name" value="P-loop_NTPase"/>
</dbReference>
<dbReference type="Pfam" id="PF00271">
    <property type="entry name" value="Helicase_C"/>
    <property type="match status" value="1"/>
</dbReference>
<evidence type="ECO:0000256" key="4">
    <source>
        <dbReference type="SAM" id="MobiDB-lite"/>
    </source>
</evidence>
<feature type="region of interest" description="Disordered" evidence="4">
    <location>
        <begin position="377"/>
        <end position="406"/>
    </location>
</feature>
<dbReference type="RefSeq" id="WP_317996406.1">
    <property type="nucleotide sequence ID" value="NZ_AP025523.1"/>
</dbReference>
<dbReference type="KEGG" id="vab:WPS_06350"/>
<organism evidence="7 8">
    <name type="scientific">Vulcanimicrobium alpinum</name>
    <dbReference type="NCBI Taxonomy" id="3016050"/>
    <lineage>
        <taxon>Bacteria</taxon>
        <taxon>Bacillati</taxon>
        <taxon>Vulcanimicrobiota</taxon>
        <taxon>Vulcanimicrobiia</taxon>
        <taxon>Vulcanimicrobiales</taxon>
        <taxon>Vulcanimicrobiaceae</taxon>
        <taxon>Vulcanimicrobium</taxon>
    </lineage>
</organism>
<dbReference type="PROSITE" id="PS51194">
    <property type="entry name" value="HELICASE_CTER"/>
    <property type="match status" value="1"/>
</dbReference>
<dbReference type="GO" id="GO:0005524">
    <property type="term" value="F:ATP binding"/>
    <property type="evidence" value="ECO:0007669"/>
    <property type="project" value="UniProtKB-KW"/>
</dbReference>
<dbReference type="EMBL" id="AP025523">
    <property type="protein sequence ID" value="BDE05359.1"/>
    <property type="molecule type" value="Genomic_DNA"/>
</dbReference>
<dbReference type="Gene3D" id="3.40.50.300">
    <property type="entry name" value="P-loop containing nucleotide triphosphate hydrolases"/>
    <property type="match status" value="2"/>
</dbReference>
<dbReference type="InterPro" id="IPR014001">
    <property type="entry name" value="Helicase_ATP-bd"/>
</dbReference>
<evidence type="ECO:0000259" key="5">
    <source>
        <dbReference type="PROSITE" id="PS51192"/>
    </source>
</evidence>
<dbReference type="CDD" id="cd00046">
    <property type="entry name" value="SF2-N"/>
    <property type="match status" value="1"/>
</dbReference>
<feature type="domain" description="Helicase C-terminal" evidence="6">
    <location>
        <begin position="231"/>
        <end position="403"/>
    </location>
</feature>
<protein>
    <recommendedName>
        <fullName evidence="9">DEAD/DEAH box helicase</fullName>
    </recommendedName>
</protein>
<feature type="domain" description="Helicase ATP-binding" evidence="5">
    <location>
        <begin position="40"/>
        <end position="204"/>
    </location>
</feature>
<dbReference type="Proteomes" id="UP001317532">
    <property type="component" value="Chromosome"/>
</dbReference>
<dbReference type="GO" id="GO:0006310">
    <property type="term" value="P:DNA recombination"/>
    <property type="evidence" value="ECO:0007669"/>
    <property type="project" value="TreeGrafter"/>
</dbReference>
<gene>
    <name evidence="7" type="ORF">WPS_06350</name>
</gene>
<dbReference type="PANTHER" id="PTHR30580">
    <property type="entry name" value="PRIMOSOMAL PROTEIN N"/>
    <property type="match status" value="1"/>
</dbReference>
<reference evidence="7 8" key="1">
    <citation type="journal article" date="2022" name="ISME Commun">
        <title>Vulcanimicrobium alpinus gen. nov. sp. nov., the first cultivated representative of the candidate phylum 'Eremiobacterota', is a metabolically versatile aerobic anoxygenic phototroph.</title>
        <authorList>
            <person name="Yabe S."/>
            <person name="Muto K."/>
            <person name="Abe K."/>
            <person name="Yokota A."/>
            <person name="Staudigel H."/>
            <person name="Tebo B.M."/>
        </authorList>
    </citation>
    <scope>NUCLEOTIDE SEQUENCE [LARGE SCALE GENOMIC DNA]</scope>
    <source>
        <strain evidence="7 8">WC8-2</strain>
    </source>
</reference>
<dbReference type="GO" id="GO:0006302">
    <property type="term" value="P:double-strand break repair"/>
    <property type="evidence" value="ECO:0007669"/>
    <property type="project" value="TreeGrafter"/>
</dbReference>
<evidence type="ECO:0000256" key="1">
    <source>
        <dbReference type="ARBA" id="ARBA00022741"/>
    </source>
</evidence>
<evidence type="ECO:0000313" key="7">
    <source>
        <dbReference type="EMBL" id="BDE05359.1"/>
    </source>
</evidence>
<dbReference type="GO" id="GO:0006270">
    <property type="term" value="P:DNA replication initiation"/>
    <property type="evidence" value="ECO:0007669"/>
    <property type="project" value="TreeGrafter"/>
</dbReference>
<evidence type="ECO:0000256" key="3">
    <source>
        <dbReference type="ARBA" id="ARBA00023125"/>
    </source>
</evidence>
<dbReference type="AlphaFoldDB" id="A0AAN1XTK3"/>
<evidence type="ECO:0008006" key="9">
    <source>
        <dbReference type="Google" id="ProtNLM"/>
    </source>
</evidence>
<dbReference type="GO" id="GO:0043138">
    <property type="term" value="F:3'-5' DNA helicase activity"/>
    <property type="evidence" value="ECO:0007669"/>
    <property type="project" value="TreeGrafter"/>
</dbReference>
<dbReference type="GO" id="GO:0003677">
    <property type="term" value="F:DNA binding"/>
    <property type="evidence" value="ECO:0007669"/>
    <property type="project" value="UniProtKB-KW"/>
</dbReference>
<name>A0AAN1XTK3_UNVUL</name>
<evidence type="ECO:0000256" key="2">
    <source>
        <dbReference type="ARBA" id="ARBA00022840"/>
    </source>
</evidence>
<keyword evidence="3" id="KW-0238">DNA-binding</keyword>
<dbReference type="SMART" id="SM00487">
    <property type="entry name" value="DEXDc"/>
    <property type="match status" value="1"/>
</dbReference>
<sequence>MWATIDENAQRVALVHELIQPGEAFRLTDDQRKAIDTISTQLDDGVLEFLLKAPTGSGKTEVMLRVAVDTILKTEGYIVIIAPTRDLIRQHITYFTDRLAGTGIGVGQIHGGASPAERRAVEAGIEDGTIHVVVGSAMMLTIDRHWRIIDESDLLVIDDVNAFDEREHLRLLEDLDCPMLFATATPAELKRFLERIGAMDNVVAMKKMPFDVLPTKVHKVEGVWGEPPAEQLSRADALIREHLARGSRIFVIGRTRGDVPRLAERLEHTYQIDVQQLRGDMADTHEQSKRYRRKGVKVNEVGTRVEMMNEFRSKAPAVLAATNLVGSGIDIPAADLIVITDSDAFGEAEIEQLIGRVGRRERPSDAVLLTGTTFEKNPSRAMASPRAKSFMPRGTRARQFDFGRRR</sequence>
<evidence type="ECO:0000259" key="6">
    <source>
        <dbReference type="PROSITE" id="PS51194"/>
    </source>
</evidence>
<proteinExistence type="predicted"/>
<dbReference type="SMART" id="SM00490">
    <property type="entry name" value="HELICc"/>
    <property type="match status" value="1"/>
</dbReference>
<dbReference type="PANTHER" id="PTHR30580:SF0">
    <property type="entry name" value="PRIMOSOMAL PROTEIN N"/>
    <property type="match status" value="1"/>
</dbReference>
<dbReference type="InterPro" id="IPR001650">
    <property type="entry name" value="Helicase_C-like"/>
</dbReference>
<evidence type="ECO:0000313" key="8">
    <source>
        <dbReference type="Proteomes" id="UP001317532"/>
    </source>
</evidence>
<dbReference type="InterPro" id="IPR011545">
    <property type="entry name" value="DEAD/DEAH_box_helicase_dom"/>
</dbReference>
<keyword evidence="8" id="KW-1185">Reference proteome</keyword>
<dbReference type="Pfam" id="PF00270">
    <property type="entry name" value="DEAD"/>
    <property type="match status" value="1"/>
</dbReference>